<dbReference type="PANTHER" id="PTHR48079:SF6">
    <property type="entry name" value="NAD(P)-BINDING DOMAIN-CONTAINING PROTEIN-RELATED"/>
    <property type="match status" value="1"/>
</dbReference>
<organism evidence="2 3">
    <name type="scientific">Roseospirillum parvum</name>
    <dbReference type="NCBI Taxonomy" id="83401"/>
    <lineage>
        <taxon>Bacteria</taxon>
        <taxon>Pseudomonadati</taxon>
        <taxon>Pseudomonadota</taxon>
        <taxon>Alphaproteobacteria</taxon>
        <taxon>Rhodospirillales</taxon>
        <taxon>Rhodospirillaceae</taxon>
        <taxon>Roseospirillum</taxon>
    </lineage>
</organism>
<gene>
    <name evidence="2" type="ORF">SAMN05421742_101548</name>
</gene>
<dbReference type="InterPro" id="IPR051783">
    <property type="entry name" value="NAD(P)-dependent_oxidoreduct"/>
</dbReference>
<dbReference type="RefSeq" id="WP_092614988.1">
    <property type="nucleotide sequence ID" value="NZ_FNCV01000001.1"/>
</dbReference>
<protein>
    <submittedName>
        <fullName evidence="2">Dihydroflavonol-4-reductase</fullName>
    </submittedName>
</protein>
<dbReference type="NCBIfam" id="TIGR03466">
    <property type="entry name" value="HpnA"/>
    <property type="match status" value="1"/>
</dbReference>
<dbReference type="Gene3D" id="3.40.50.720">
    <property type="entry name" value="NAD(P)-binding Rossmann-like Domain"/>
    <property type="match status" value="1"/>
</dbReference>
<reference evidence="3" key="1">
    <citation type="submission" date="2016-10" db="EMBL/GenBank/DDBJ databases">
        <authorList>
            <person name="Varghese N."/>
            <person name="Submissions S."/>
        </authorList>
    </citation>
    <scope>NUCLEOTIDE SEQUENCE [LARGE SCALE GENOMIC DNA]</scope>
    <source>
        <strain evidence="3">930I</strain>
    </source>
</reference>
<evidence type="ECO:0000259" key="1">
    <source>
        <dbReference type="Pfam" id="PF01370"/>
    </source>
</evidence>
<dbReference type="EMBL" id="FNCV01000001">
    <property type="protein sequence ID" value="SDG55039.1"/>
    <property type="molecule type" value="Genomic_DNA"/>
</dbReference>
<dbReference type="OrthoDB" id="9801785at2"/>
<dbReference type="InterPro" id="IPR017829">
    <property type="entry name" value="Hopanoid-assoc_sugar_epimerase"/>
</dbReference>
<dbReference type="PANTHER" id="PTHR48079">
    <property type="entry name" value="PROTEIN YEEZ"/>
    <property type="match status" value="1"/>
</dbReference>
<sequence>MSPLGAISSPILVSGASGFVGAAVVRRLRARGRLVRVLVRPGARRDNIPQGVEVAEGDLTDPASLKRACQGIGGLFHVAADYRLWVPDPAPMFAANVAGSLAILRAAAEAGAVRLVHTSSVAVLKAFADGRVADEETPVTAAEMIGPYKLSKFRAEEGVRELAEGEGLPVVIVNPSTPVGPGDIRPTPTGRVILDAARGRMPAFVDTGLNVAHVDDVAEGHLLAFEKGQVGRRYILGGDDLPLKDILARAAAAAGRPAPRVRLPVGAVVPVAVAAEAWARLTGKAPLATLDELRMARKRMYFSSARAEAELGYVHRPATVAIDDAVAWFAARGALKTGKP</sequence>
<proteinExistence type="predicted"/>
<evidence type="ECO:0000313" key="2">
    <source>
        <dbReference type="EMBL" id="SDG55039.1"/>
    </source>
</evidence>
<dbReference type="InterPro" id="IPR001509">
    <property type="entry name" value="Epimerase_deHydtase"/>
</dbReference>
<keyword evidence="3" id="KW-1185">Reference proteome</keyword>
<dbReference type="STRING" id="83401.SAMN05421742_101548"/>
<feature type="domain" description="NAD-dependent epimerase/dehydratase" evidence="1">
    <location>
        <begin position="11"/>
        <end position="237"/>
    </location>
</feature>
<dbReference type="GO" id="GO:0004029">
    <property type="term" value="F:aldehyde dehydrogenase (NAD+) activity"/>
    <property type="evidence" value="ECO:0007669"/>
    <property type="project" value="TreeGrafter"/>
</dbReference>
<accession>A0A1G7V6Q0</accession>
<name>A0A1G7V6Q0_9PROT</name>
<evidence type="ECO:0000313" key="3">
    <source>
        <dbReference type="Proteomes" id="UP000217076"/>
    </source>
</evidence>
<dbReference type="SUPFAM" id="SSF51735">
    <property type="entry name" value="NAD(P)-binding Rossmann-fold domains"/>
    <property type="match status" value="1"/>
</dbReference>
<dbReference type="AlphaFoldDB" id="A0A1G7V6Q0"/>
<dbReference type="Pfam" id="PF01370">
    <property type="entry name" value="Epimerase"/>
    <property type="match status" value="1"/>
</dbReference>
<dbReference type="GO" id="GO:0005737">
    <property type="term" value="C:cytoplasm"/>
    <property type="evidence" value="ECO:0007669"/>
    <property type="project" value="TreeGrafter"/>
</dbReference>
<dbReference type="Proteomes" id="UP000217076">
    <property type="component" value="Unassembled WGS sequence"/>
</dbReference>
<dbReference type="InterPro" id="IPR036291">
    <property type="entry name" value="NAD(P)-bd_dom_sf"/>
</dbReference>